<organism evidence="2 3">
    <name type="scientific">Cladophialophora chaetospira</name>
    <dbReference type="NCBI Taxonomy" id="386627"/>
    <lineage>
        <taxon>Eukaryota</taxon>
        <taxon>Fungi</taxon>
        <taxon>Dikarya</taxon>
        <taxon>Ascomycota</taxon>
        <taxon>Pezizomycotina</taxon>
        <taxon>Eurotiomycetes</taxon>
        <taxon>Chaetothyriomycetidae</taxon>
        <taxon>Chaetothyriales</taxon>
        <taxon>Herpotrichiellaceae</taxon>
        <taxon>Cladophialophora</taxon>
    </lineage>
</organism>
<feature type="compositionally biased region" description="Polar residues" evidence="1">
    <location>
        <begin position="1"/>
        <end position="14"/>
    </location>
</feature>
<protein>
    <submittedName>
        <fullName evidence="2">Uncharacterized protein</fullName>
    </submittedName>
</protein>
<dbReference type="AlphaFoldDB" id="A0AA38X8Q7"/>
<evidence type="ECO:0000256" key="1">
    <source>
        <dbReference type="SAM" id="MobiDB-lite"/>
    </source>
</evidence>
<feature type="compositionally biased region" description="Basic residues" evidence="1">
    <location>
        <begin position="60"/>
        <end position="73"/>
    </location>
</feature>
<sequence length="210" mass="23257">MAPSTRATIASVTRRSADVSGSTTPSTSTRTTNDRGINTTVTRSSRNRARKQPNAVSKPQPKRKSSARTRRPRGSASYPLSNPFHMPSIEEQVAERLVSLRKYQAEKPTYPQVTSGNIQYMISYYENGGHPPPPGKTICLVNGELIRRRPTLDSMGRYRGADGKFPVFWEETPFQRHYQISSWVISARAVQPGLTMGSVVPQTGEAHLAV</sequence>
<feature type="region of interest" description="Disordered" evidence="1">
    <location>
        <begin position="1"/>
        <end position="86"/>
    </location>
</feature>
<accession>A0AA38X8Q7</accession>
<proteinExistence type="predicted"/>
<reference evidence="2" key="1">
    <citation type="submission" date="2022-10" db="EMBL/GenBank/DDBJ databases">
        <title>Culturing micro-colonial fungi from biological soil crusts in the Mojave desert and describing Neophaeococcomyces mojavensis, and introducing the new genera and species Taxawa tesnikishii.</title>
        <authorList>
            <person name="Kurbessoian T."/>
            <person name="Stajich J.E."/>
        </authorList>
    </citation>
    <scope>NUCLEOTIDE SEQUENCE</scope>
    <source>
        <strain evidence="2">TK_41</strain>
    </source>
</reference>
<gene>
    <name evidence="2" type="ORF">H2200_006611</name>
</gene>
<evidence type="ECO:0000313" key="3">
    <source>
        <dbReference type="Proteomes" id="UP001172673"/>
    </source>
</evidence>
<evidence type="ECO:0000313" key="2">
    <source>
        <dbReference type="EMBL" id="KAJ9608840.1"/>
    </source>
</evidence>
<dbReference type="EMBL" id="JAPDRK010000009">
    <property type="protein sequence ID" value="KAJ9608840.1"/>
    <property type="molecule type" value="Genomic_DNA"/>
</dbReference>
<name>A0AA38X8Q7_9EURO</name>
<feature type="compositionally biased region" description="Low complexity" evidence="1">
    <location>
        <begin position="20"/>
        <end position="31"/>
    </location>
</feature>
<keyword evidence="3" id="KW-1185">Reference proteome</keyword>
<feature type="compositionally biased region" description="Polar residues" evidence="1">
    <location>
        <begin position="34"/>
        <end position="44"/>
    </location>
</feature>
<dbReference type="Proteomes" id="UP001172673">
    <property type="component" value="Unassembled WGS sequence"/>
</dbReference>
<comment type="caution">
    <text evidence="2">The sequence shown here is derived from an EMBL/GenBank/DDBJ whole genome shotgun (WGS) entry which is preliminary data.</text>
</comment>